<sequence length="159" mass="18252">MEVAAISYSDYGCPQTPHEPQDCQKEDKKFPGTNRYVKIKCNWWKPRGIGNRVYRRSKGQILMPSTGYGSNRKQSTCWPIGFWKFLVHNVKELEVLLMCNKSFCADIAHNVSSHTRKPLWERATSPASVAQWLSIDLGTWRSQFNFQSGLMPGLRARSP</sequence>
<dbReference type="EMBL" id="JAULJE010000010">
    <property type="protein sequence ID" value="KAK1337992.1"/>
    <property type="molecule type" value="Genomic_DNA"/>
</dbReference>
<dbReference type="GO" id="GO:0006412">
    <property type="term" value="P:translation"/>
    <property type="evidence" value="ECO:0007669"/>
    <property type="project" value="InterPro"/>
</dbReference>
<dbReference type="Proteomes" id="UP001177744">
    <property type="component" value="Unassembled WGS sequence"/>
</dbReference>
<keyword evidence="2" id="KW-0689">Ribosomal protein</keyword>
<dbReference type="SUPFAM" id="SSF52042">
    <property type="entry name" value="Ribosomal protein L32e"/>
    <property type="match status" value="1"/>
</dbReference>
<dbReference type="GO" id="GO:0003735">
    <property type="term" value="F:structural constituent of ribosome"/>
    <property type="evidence" value="ECO:0007669"/>
    <property type="project" value="InterPro"/>
</dbReference>
<dbReference type="AlphaFoldDB" id="A0AA40HW46"/>
<keyword evidence="5" id="KW-1185">Reference proteome</keyword>
<dbReference type="CDD" id="cd00513">
    <property type="entry name" value="Ribosomal_L32_L32e"/>
    <property type="match status" value="1"/>
</dbReference>
<protein>
    <recommendedName>
        <fullName evidence="6">60S ribosomal protein L32</fullName>
    </recommendedName>
</protein>
<dbReference type="InterPro" id="IPR036351">
    <property type="entry name" value="Ribosomal_eL32_sf"/>
</dbReference>
<dbReference type="PANTHER" id="PTHR23413:SF6">
    <property type="entry name" value="LARGE RIBOSOMAL SUBUNIT PROTEIN EL32"/>
    <property type="match status" value="1"/>
</dbReference>
<comment type="caution">
    <text evidence="4">The sequence shown here is derived from an EMBL/GenBank/DDBJ whole genome shotgun (WGS) entry which is preliminary data.</text>
</comment>
<gene>
    <name evidence="4" type="ORF">QTO34_001096</name>
</gene>
<keyword evidence="3" id="KW-0687">Ribonucleoprotein</keyword>
<comment type="similarity">
    <text evidence="1">Belongs to the eukaryotic ribosomal protein eL32 family.</text>
</comment>
<feature type="non-terminal residue" evidence="4">
    <location>
        <position position="159"/>
    </location>
</feature>
<dbReference type="GO" id="GO:0022625">
    <property type="term" value="C:cytosolic large ribosomal subunit"/>
    <property type="evidence" value="ECO:0007669"/>
    <property type="project" value="TreeGrafter"/>
</dbReference>
<proteinExistence type="inferred from homology"/>
<reference evidence="4" key="1">
    <citation type="submission" date="2023-06" db="EMBL/GenBank/DDBJ databases">
        <title>Reference genome for the Northern bat (Eptesicus nilssonii), a most northern bat species.</title>
        <authorList>
            <person name="Laine V.N."/>
            <person name="Pulliainen A.T."/>
            <person name="Lilley T.M."/>
        </authorList>
    </citation>
    <scope>NUCLEOTIDE SEQUENCE</scope>
    <source>
        <strain evidence="4">BLF_Eptnil</strain>
        <tissue evidence="4">Kidney</tissue>
    </source>
</reference>
<dbReference type="PANTHER" id="PTHR23413">
    <property type="entry name" value="60S RIBOSOMAL PROTEIN L32 AND DNA-DIRECTED RNA POLYMERASE II, SUBUNIT N"/>
    <property type="match status" value="1"/>
</dbReference>
<name>A0AA40HW46_CNENI</name>
<dbReference type="InterPro" id="IPR001515">
    <property type="entry name" value="Ribosomal_eL32"/>
</dbReference>
<dbReference type="Pfam" id="PF01655">
    <property type="entry name" value="Ribosomal_L32e"/>
    <property type="match status" value="1"/>
</dbReference>
<evidence type="ECO:0000256" key="2">
    <source>
        <dbReference type="ARBA" id="ARBA00022980"/>
    </source>
</evidence>
<evidence type="ECO:0000313" key="5">
    <source>
        <dbReference type="Proteomes" id="UP001177744"/>
    </source>
</evidence>
<accession>A0AA40HW46</accession>
<dbReference type="SMART" id="SM01393">
    <property type="entry name" value="Ribosomal_L32e"/>
    <property type="match status" value="1"/>
</dbReference>
<organism evidence="4 5">
    <name type="scientific">Cnephaeus nilssonii</name>
    <name type="common">Northern bat</name>
    <name type="synonym">Eptesicus nilssonii</name>
    <dbReference type="NCBI Taxonomy" id="3371016"/>
    <lineage>
        <taxon>Eukaryota</taxon>
        <taxon>Metazoa</taxon>
        <taxon>Chordata</taxon>
        <taxon>Craniata</taxon>
        <taxon>Vertebrata</taxon>
        <taxon>Euteleostomi</taxon>
        <taxon>Mammalia</taxon>
        <taxon>Eutheria</taxon>
        <taxon>Laurasiatheria</taxon>
        <taxon>Chiroptera</taxon>
        <taxon>Yangochiroptera</taxon>
        <taxon>Vespertilionidae</taxon>
        <taxon>Cnephaeus</taxon>
    </lineage>
</organism>
<evidence type="ECO:0000256" key="1">
    <source>
        <dbReference type="ARBA" id="ARBA00008431"/>
    </source>
</evidence>
<evidence type="ECO:0008006" key="6">
    <source>
        <dbReference type="Google" id="ProtNLM"/>
    </source>
</evidence>
<evidence type="ECO:0000256" key="3">
    <source>
        <dbReference type="ARBA" id="ARBA00023274"/>
    </source>
</evidence>
<evidence type="ECO:0000313" key="4">
    <source>
        <dbReference type="EMBL" id="KAK1337992.1"/>
    </source>
</evidence>